<dbReference type="RefSeq" id="WP_181406310.1">
    <property type="nucleotide sequence ID" value="NZ_VDCY01000001.1"/>
</dbReference>
<dbReference type="PANTHER" id="PTHR32024">
    <property type="entry name" value="TRK SYSTEM POTASSIUM UPTAKE PROTEIN TRKG-RELATED"/>
    <property type="match status" value="1"/>
</dbReference>
<dbReference type="PANTHER" id="PTHR32024:SF1">
    <property type="entry name" value="KTR SYSTEM POTASSIUM UPTAKE PROTEIN B"/>
    <property type="match status" value="1"/>
</dbReference>
<feature type="transmembrane region" description="Helical" evidence="10">
    <location>
        <begin position="78"/>
        <end position="102"/>
    </location>
</feature>
<reference evidence="12" key="1">
    <citation type="journal article" date="2019" name="Int. J. Syst. Evol. Microbiol.">
        <title>The Global Catalogue of Microorganisms (GCM) 10K type strain sequencing project: providing services to taxonomists for standard genome sequencing and annotation.</title>
        <authorList>
            <consortium name="The Broad Institute Genomics Platform"/>
            <consortium name="The Broad Institute Genome Sequencing Center for Infectious Disease"/>
            <person name="Wu L."/>
            <person name="Ma J."/>
        </authorList>
    </citation>
    <scope>NUCLEOTIDE SEQUENCE [LARGE SCALE GENOMIC DNA]</scope>
    <source>
        <strain evidence="12">TISTR 2241</strain>
    </source>
</reference>
<dbReference type="NCBIfam" id="TIGR00933">
    <property type="entry name" value="2a38"/>
    <property type="match status" value="1"/>
</dbReference>
<keyword evidence="2" id="KW-0813">Transport</keyword>
<evidence type="ECO:0000256" key="1">
    <source>
        <dbReference type="ARBA" id="ARBA00004651"/>
    </source>
</evidence>
<evidence type="ECO:0000256" key="5">
    <source>
        <dbReference type="ARBA" id="ARBA00022692"/>
    </source>
</evidence>
<dbReference type="InterPro" id="IPR003445">
    <property type="entry name" value="Cat_transpt"/>
</dbReference>
<dbReference type="EMBL" id="JBHUMR010000008">
    <property type="protein sequence ID" value="MFD2617132.1"/>
    <property type="molecule type" value="Genomic_DNA"/>
</dbReference>
<keyword evidence="9 10" id="KW-0472">Membrane</keyword>
<keyword evidence="6" id="KW-0630">Potassium</keyword>
<feature type="transmembrane region" description="Helical" evidence="10">
    <location>
        <begin position="196"/>
        <end position="216"/>
    </location>
</feature>
<feature type="transmembrane region" description="Helical" evidence="10">
    <location>
        <begin position="47"/>
        <end position="66"/>
    </location>
</feature>
<evidence type="ECO:0000256" key="6">
    <source>
        <dbReference type="ARBA" id="ARBA00022958"/>
    </source>
</evidence>
<organism evidence="11 12">
    <name type="scientific">Terrilactibacillus laevilacticus</name>
    <dbReference type="NCBI Taxonomy" id="1380157"/>
    <lineage>
        <taxon>Bacteria</taxon>
        <taxon>Bacillati</taxon>
        <taxon>Bacillota</taxon>
        <taxon>Bacilli</taxon>
        <taxon>Bacillales</taxon>
        <taxon>Bacillaceae</taxon>
        <taxon>Terrilactibacillus</taxon>
    </lineage>
</organism>
<feature type="transmembrane region" description="Helical" evidence="10">
    <location>
        <begin position="228"/>
        <end position="249"/>
    </location>
</feature>
<dbReference type="Pfam" id="PF02386">
    <property type="entry name" value="TrkH"/>
    <property type="match status" value="1"/>
</dbReference>
<feature type="transmembrane region" description="Helical" evidence="10">
    <location>
        <begin position="133"/>
        <end position="153"/>
    </location>
</feature>
<evidence type="ECO:0000256" key="8">
    <source>
        <dbReference type="ARBA" id="ARBA00023065"/>
    </source>
</evidence>
<comment type="subcellular location">
    <subcellularLocation>
        <location evidence="1">Cell membrane</location>
        <topology evidence="1">Multi-pass membrane protein</topology>
    </subcellularLocation>
</comment>
<accession>A0ABW5PQP7</accession>
<keyword evidence="4" id="KW-0633">Potassium transport</keyword>
<feature type="transmembrane region" description="Helical" evidence="10">
    <location>
        <begin position="17"/>
        <end position="35"/>
    </location>
</feature>
<dbReference type="InterPro" id="IPR004772">
    <property type="entry name" value="TrkH"/>
</dbReference>
<dbReference type="Proteomes" id="UP001597458">
    <property type="component" value="Unassembled WGS sequence"/>
</dbReference>
<evidence type="ECO:0000256" key="10">
    <source>
        <dbReference type="SAM" id="Phobius"/>
    </source>
</evidence>
<keyword evidence="5 10" id="KW-0812">Transmembrane</keyword>
<evidence type="ECO:0000313" key="11">
    <source>
        <dbReference type="EMBL" id="MFD2617132.1"/>
    </source>
</evidence>
<keyword evidence="8" id="KW-0406">Ion transport</keyword>
<feature type="transmembrane region" description="Helical" evidence="10">
    <location>
        <begin position="407"/>
        <end position="427"/>
    </location>
</feature>
<feature type="transmembrane region" description="Helical" evidence="10">
    <location>
        <begin position="294"/>
        <end position="327"/>
    </location>
</feature>
<evidence type="ECO:0000256" key="4">
    <source>
        <dbReference type="ARBA" id="ARBA00022538"/>
    </source>
</evidence>
<comment type="caution">
    <text evidence="11">The sequence shown here is derived from an EMBL/GenBank/DDBJ whole genome shotgun (WGS) entry which is preliminary data.</text>
</comment>
<evidence type="ECO:0000313" key="12">
    <source>
        <dbReference type="Proteomes" id="UP001597458"/>
    </source>
</evidence>
<keyword evidence="12" id="KW-1185">Reference proteome</keyword>
<protein>
    <submittedName>
        <fullName evidence="11">TrkH family potassium uptake protein</fullName>
    </submittedName>
</protein>
<gene>
    <name evidence="11" type="ORF">ACFSTF_07380</name>
</gene>
<evidence type="ECO:0000256" key="3">
    <source>
        <dbReference type="ARBA" id="ARBA00022475"/>
    </source>
</evidence>
<name>A0ABW5PQP7_9BACI</name>
<dbReference type="PROSITE" id="PS51257">
    <property type="entry name" value="PROKAR_LIPOPROTEIN"/>
    <property type="match status" value="1"/>
</dbReference>
<evidence type="ECO:0000256" key="7">
    <source>
        <dbReference type="ARBA" id="ARBA00022989"/>
    </source>
</evidence>
<evidence type="ECO:0000256" key="9">
    <source>
        <dbReference type="ARBA" id="ARBA00023136"/>
    </source>
</evidence>
<feature type="transmembrane region" description="Helical" evidence="10">
    <location>
        <begin position="347"/>
        <end position="369"/>
    </location>
</feature>
<sequence length="445" mass="48588">MDLFIKKIPKSFSLNPAQFLILLFFSLIIIGACLLKLPVATHGSLSWINSFFFATSAATVTGLAPLNPGTTFTLFGKLVIMFLVQLGGLGIMTFAILIIMIMGKKIGIKQRRIIKEELNQPTIGGVIRLVKNLVIFSITIELIGSIILCFRFIPEVGWDRGIFYSFFHSVSAYNNAGFSLWSNGLGNFVGDPLTNIVISLLIISGGIGFTVLVDLWDKKRFKTLTLHSKVMLVGTFIVNVTSIIVIYVLETHNVRTLGALSSIDKVWAAYFQGISPRTAGFNTIDISKLEPSTILFMILLMFIGAGSTSTGGGIKLTTFFVILFAVVSLIRGDEHVVIGKRTVKHDVIIRSLGIASLSIICIFIALFILTVTEKASFLSILFEIVSAFGTVGLSMGLTGDLSFIGKIVIMGVMIFGKIGPISLVFLITKSTQKHFRYPDAKFFIG</sequence>
<proteinExistence type="predicted"/>
<keyword evidence="7 10" id="KW-1133">Transmembrane helix</keyword>
<feature type="transmembrane region" description="Helical" evidence="10">
    <location>
        <begin position="375"/>
        <end position="395"/>
    </location>
</feature>
<evidence type="ECO:0000256" key="2">
    <source>
        <dbReference type="ARBA" id="ARBA00022448"/>
    </source>
</evidence>
<keyword evidence="3" id="KW-1003">Cell membrane</keyword>